<reference evidence="1" key="1">
    <citation type="submission" date="2021-02" db="EMBL/GenBank/DDBJ databases">
        <authorList>
            <consortium name="DOE Joint Genome Institute"/>
            <person name="Ahrendt S."/>
            <person name="Looney B.P."/>
            <person name="Miyauchi S."/>
            <person name="Morin E."/>
            <person name="Drula E."/>
            <person name="Courty P.E."/>
            <person name="Chicoki N."/>
            <person name="Fauchery L."/>
            <person name="Kohler A."/>
            <person name="Kuo A."/>
            <person name="Labutti K."/>
            <person name="Pangilinan J."/>
            <person name="Lipzen A."/>
            <person name="Riley R."/>
            <person name="Andreopoulos W."/>
            <person name="He G."/>
            <person name="Johnson J."/>
            <person name="Barry K.W."/>
            <person name="Grigoriev I.V."/>
            <person name="Nagy L."/>
            <person name="Hibbett D."/>
            <person name="Henrissat B."/>
            <person name="Matheny P.B."/>
            <person name="Labbe J."/>
            <person name="Martin F."/>
        </authorList>
    </citation>
    <scope>NUCLEOTIDE SEQUENCE</scope>
    <source>
        <strain evidence="1">FP105234-sp</strain>
    </source>
</reference>
<reference evidence="1" key="2">
    <citation type="journal article" date="2022" name="New Phytol.">
        <title>Evolutionary transition to the ectomycorrhizal habit in the genomes of a hyperdiverse lineage of mushroom-forming fungi.</title>
        <authorList>
            <person name="Looney B."/>
            <person name="Miyauchi S."/>
            <person name="Morin E."/>
            <person name="Drula E."/>
            <person name="Courty P.E."/>
            <person name="Kohler A."/>
            <person name="Kuo A."/>
            <person name="LaButti K."/>
            <person name="Pangilinan J."/>
            <person name="Lipzen A."/>
            <person name="Riley R."/>
            <person name="Andreopoulos W."/>
            <person name="He G."/>
            <person name="Johnson J."/>
            <person name="Nolan M."/>
            <person name="Tritt A."/>
            <person name="Barry K.W."/>
            <person name="Grigoriev I.V."/>
            <person name="Nagy L.G."/>
            <person name="Hibbett D."/>
            <person name="Henrissat B."/>
            <person name="Matheny P.B."/>
            <person name="Labbe J."/>
            <person name="Martin F.M."/>
        </authorList>
    </citation>
    <scope>NUCLEOTIDE SEQUENCE</scope>
    <source>
        <strain evidence="1">FP105234-sp</strain>
    </source>
</reference>
<accession>A0ACB8S8M7</accession>
<organism evidence="1 2">
    <name type="scientific">Auriscalpium vulgare</name>
    <dbReference type="NCBI Taxonomy" id="40419"/>
    <lineage>
        <taxon>Eukaryota</taxon>
        <taxon>Fungi</taxon>
        <taxon>Dikarya</taxon>
        <taxon>Basidiomycota</taxon>
        <taxon>Agaricomycotina</taxon>
        <taxon>Agaricomycetes</taxon>
        <taxon>Russulales</taxon>
        <taxon>Auriscalpiaceae</taxon>
        <taxon>Auriscalpium</taxon>
    </lineage>
</organism>
<sequence length="442" mass="46770">MSSPRPPSVAPPTPQEVHRKLSIHGAVKPKISASGTESDSDSHSLFAADTAHAPYVHPATPHMHAPEAASALSAIAEQRSHGEGEESEDEYEHEAEHEHEHEHEAERAQGAAGKDGAAKGLSDIKAGYLWKKGERRKTWKRRWFVLRPGHLAYYKTSAEYQLHRLLDLGDVHTCTAVALKKHTHAFGVVCAARTFYLQAESADAVRAWVRAIKDAKAAMASSSSSSVRAGAGTSPIPIPASVSRREAAASASASASWGVTPSPPTHVFHGHGVTSSESEDALPPTPRLGPSTSTSAPGGVGASPGGAGKVVVSGYIMKLGKRRNWRKRWFVLNGEKLMYSGSHMDTKAHREIALSQILDAFEYELGAKGGGTGAVSPPGTEGEEAGTHTFKIVTTKRTLVLCAPSEEEEIRWLSAVRALLARRGAEGAGAGGALGGAVDERV</sequence>
<dbReference type="EMBL" id="MU275846">
    <property type="protein sequence ID" value="KAI0052301.1"/>
    <property type="molecule type" value="Genomic_DNA"/>
</dbReference>
<keyword evidence="2" id="KW-1185">Reference proteome</keyword>
<comment type="caution">
    <text evidence="1">The sequence shown here is derived from an EMBL/GenBank/DDBJ whole genome shotgun (WGS) entry which is preliminary data.</text>
</comment>
<proteinExistence type="predicted"/>
<dbReference type="Proteomes" id="UP000814033">
    <property type="component" value="Unassembled WGS sequence"/>
</dbReference>
<gene>
    <name evidence="1" type="ORF">FA95DRAFT_1382747</name>
</gene>
<evidence type="ECO:0000313" key="2">
    <source>
        <dbReference type="Proteomes" id="UP000814033"/>
    </source>
</evidence>
<name>A0ACB8S8M7_9AGAM</name>
<evidence type="ECO:0000313" key="1">
    <source>
        <dbReference type="EMBL" id="KAI0052301.1"/>
    </source>
</evidence>
<protein>
    <submittedName>
        <fullName evidence="1">PH domain-like protein</fullName>
    </submittedName>
</protein>